<dbReference type="NCBIfam" id="NF045576">
    <property type="entry name" value="BT_3928_fam"/>
    <property type="match status" value="1"/>
</dbReference>
<dbReference type="GO" id="GO:0030416">
    <property type="term" value="P:methylamine metabolic process"/>
    <property type="evidence" value="ECO:0007669"/>
    <property type="project" value="InterPro"/>
</dbReference>
<evidence type="ECO:0000313" key="7">
    <source>
        <dbReference type="EMBL" id="SFI56084.1"/>
    </source>
</evidence>
<accession>A0A1I3J6Z9</accession>
<feature type="transmembrane region" description="Helical" evidence="5">
    <location>
        <begin position="125"/>
        <end position="143"/>
    </location>
</feature>
<feature type="domain" description="Methylamine utilisation protein MauE" evidence="6">
    <location>
        <begin position="11"/>
        <end position="142"/>
    </location>
</feature>
<protein>
    <submittedName>
        <fullName evidence="7">DoxX protein</fullName>
    </submittedName>
</protein>
<keyword evidence="4 5" id="KW-0472">Membrane</keyword>
<organism evidence="7 8">
    <name type="scientific">Parapedobacter indicus</name>
    <dbReference type="NCBI Taxonomy" id="1477437"/>
    <lineage>
        <taxon>Bacteria</taxon>
        <taxon>Pseudomonadati</taxon>
        <taxon>Bacteroidota</taxon>
        <taxon>Sphingobacteriia</taxon>
        <taxon>Sphingobacteriales</taxon>
        <taxon>Sphingobacteriaceae</taxon>
        <taxon>Parapedobacter</taxon>
    </lineage>
</organism>
<dbReference type="OrthoDB" id="648842at2"/>
<name>A0A1I3J6Z9_9SPHI</name>
<dbReference type="GO" id="GO:0016020">
    <property type="term" value="C:membrane"/>
    <property type="evidence" value="ECO:0007669"/>
    <property type="project" value="UniProtKB-SubCell"/>
</dbReference>
<keyword evidence="3 5" id="KW-1133">Transmembrane helix</keyword>
<dbReference type="STRING" id="1477437.SAMN05444682_104343"/>
<feature type="transmembrane region" description="Helical" evidence="5">
    <location>
        <begin position="12"/>
        <end position="31"/>
    </location>
</feature>
<dbReference type="EMBL" id="FOQO01000004">
    <property type="protein sequence ID" value="SFI56084.1"/>
    <property type="molecule type" value="Genomic_DNA"/>
</dbReference>
<proteinExistence type="predicted"/>
<reference evidence="7 8" key="1">
    <citation type="submission" date="2016-10" db="EMBL/GenBank/DDBJ databases">
        <authorList>
            <person name="de Groot N.N."/>
        </authorList>
    </citation>
    <scope>NUCLEOTIDE SEQUENCE [LARGE SCALE GENOMIC DNA]</scope>
    <source>
        <strain evidence="7 8">RK1</strain>
    </source>
</reference>
<sequence length="396" mass="44728">MQTTQTYTRTNYLLIISRIVTGMLFIFSGFIKANDPTGFGYKLEEYFHVFGTHFLNDYAIALAVVICGLEILLGALLLLGFWGRTVAWGLLLLILFFTFLTFYSAFFEVVTSCGCFGDAIPLTPWQSFGKDLVLLLLILVIFVNRNQINPLISGWFTQSIITVMVVVVSLGIGIYTLNFLPFIDFLPYKKGNNLPRLMTLPAGEVGDQYEIIYTLKNKASGEEKKVSDKVYLAEELWKDENWEIIGDPESKLVKKGYQIPISDLLISDANGDDMTHELIENPYYNLIVVAWDLEKTNLEALRKINALVMNAAEAYNIRSVLLTASSTQEAEQISDELNLLAEIFYADAVPLKSMVRANPGILLMQNGTVIDKWHYNTLPGFDTLDKLYFSKAYQNE</sequence>
<gene>
    <name evidence="7" type="ORF">SAMN05444682_104343</name>
</gene>
<evidence type="ECO:0000256" key="5">
    <source>
        <dbReference type="SAM" id="Phobius"/>
    </source>
</evidence>
<dbReference type="Pfam" id="PF07291">
    <property type="entry name" value="MauE"/>
    <property type="match status" value="1"/>
</dbReference>
<dbReference type="RefSeq" id="WP_090626584.1">
    <property type="nucleotide sequence ID" value="NZ_FOQO01000004.1"/>
</dbReference>
<feature type="transmembrane region" description="Helical" evidence="5">
    <location>
        <begin position="155"/>
        <end position="177"/>
    </location>
</feature>
<keyword evidence="8" id="KW-1185">Reference proteome</keyword>
<feature type="transmembrane region" description="Helical" evidence="5">
    <location>
        <begin position="86"/>
        <end position="105"/>
    </location>
</feature>
<dbReference type="AlphaFoldDB" id="A0A1I3J6Z9"/>
<evidence type="ECO:0000313" key="8">
    <source>
        <dbReference type="Proteomes" id="UP000198670"/>
    </source>
</evidence>
<dbReference type="InterPro" id="IPR009908">
    <property type="entry name" value="Methylamine_util_MauE"/>
</dbReference>
<evidence type="ECO:0000256" key="2">
    <source>
        <dbReference type="ARBA" id="ARBA00022692"/>
    </source>
</evidence>
<evidence type="ECO:0000256" key="4">
    <source>
        <dbReference type="ARBA" id="ARBA00023136"/>
    </source>
</evidence>
<dbReference type="Proteomes" id="UP000198670">
    <property type="component" value="Unassembled WGS sequence"/>
</dbReference>
<evidence type="ECO:0000259" key="6">
    <source>
        <dbReference type="Pfam" id="PF07291"/>
    </source>
</evidence>
<feature type="transmembrane region" description="Helical" evidence="5">
    <location>
        <begin position="58"/>
        <end position="79"/>
    </location>
</feature>
<evidence type="ECO:0000256" key="1">
    <source>
        <dbReference type="ARBA" id="ARBA00004141"/>
    </source>
</evidence>
<keyword evidence="2 5" id="KW-0812">Transmembrane</keyword>
<comment type="subcellular location">
    <subcellularLocation>
        <location evidence="1">Membrane</location>
        <topology evidence="1">Multi-pass membrane protein</topology>
    </subcellularLocation>
</comment>
<evidence type="ECO:0000256" key="3">
    <source>
        <dbReference type="ARBA" id="ARBA00022989"/>
    </source>
</evidence>